<keyword evidence="5 8" id="KW-0808">Transferase</keyword>
<evidence type="ECO:0000256" key="5">
    <source>
        <dbReference type="ARBA" id="ARBA00022679"/>
    </source>
</evidence>
<evidence type="ECO:0000256" key="4">
    <source>
        <dbReference type="ARBA" id="ARBA00016014"/>
    </source>
</evidence>
<accession>A0A1F8G4S6</accession>
<evidence type="ECO:0000256" key="8">
    <source>
        <dbReference type="HAMAP-Rule" id="MF_00182"/>
    </source>
</evidence>
<comment type="function">
    <text evidence="1 8">Attaches a formyl group to the free amino group of methionyl-tRNA(fMet). The formyl group appears to play a dual role in the initiator identity of N-formylmethionyl-tRNA by promoting its recognition by IF2 and preventing the misappropriation of this tRNA by the elongation apparatus.</text>
</comment>
<dbReference type="AlphaFoldDB" id="A0A1F8G4S6"/>
<dbReference type="Pfam" id="PF02911">
    <property type="entry name" value="Formyl_trans_C"/>
    <property type="match status" value="1"/>
</dbReference>
<comment type="catalytic activity">
    <reaction evidence="7 8">
        <text>L-methionyl-tRNA(fMet) + (6R)-10-formyltetrahydrofolate = N-formyl-L-methionyl-tRNA(fMet) + (6S)-5,6,7,8-tetrahydrofolate + H(+)</text>
        <dbReference type="Rhea" id="RHEA:24380"/>
        <dbReference type="Rhea" id="RHEA-COMP:9952"/>
        <dbReference type="Rhea" id="RHEA-COMP:9953"/>
        <dbReference type="ChEBI" id="CHEBI:15378"/>
        <dbReference type="ChEBI" id="CHEBI:57453"/>
        <dbReference type="ChEBI" id="CHEBI:78530"/>
        <dbReference type="ChEBI" id="CHEBI:78844"/>
        <dbReference type="ChEBI" id="CHEBI:195366"/>
        <dbReference type="EC" id="2.1.2.9"/>
    </reaction>
</comment>
<comment type="similarity">
    <text evidence="2 8">Belongs to the Fmt family.</text>
</comment>
<dbReference type="NCBIfam" id="TIGR00460">
    <property type="entry name" value="fmt"/>
    <property type="match status" value="1"/>
</dbReference>
<dbReference type="STRING" id="1802689.A3F25_00830"/>
<protein>
    <recommendedName>
        <fullName evidence="4 8">Methionyl-tRNA formyltransferase</fullName>
        <ecNumber evidence="3 8">2.1.2.9</ecNumber>
    </recommendedName>
</protein>
<dbReference type="EMBL" id="MGKD01000005">
    <property type="protein sequence ID" value="OGN20343.1"/>
    <property type="molecule type" value="Genomic_DNA"/>
</dbReference>
<organism evidence="11 12">
    <name type="scientific">Candidatus Yanofskybacteria bacterium RIFCSPHIGHO2_12_FULL_45_19b</name>
    <dbReference type="NCBI Taxonomy" id="1802689"/>
    <lineage>
        <taxon>Bacteria</taxon>
        <taxon>Candidatus Yanofskyibacteriota</taxon>
    </lineage>
</organism>
<evidence type="ECO:0000313" key="12">
    <source>
        <dbReference type="Proteomes" id="UP000177478"/>
    </source>
</evidence>
<reference evidence="11 12" key="1">
    <citation type="journal article" date="2016" name="Nat. Commun.">
        <title>Thousands of microbial genomes shed light on interconnected biogeochemical processes in an aquifer system.</title>
        <authorList>
            <person name="Anantharaman K."/>
            <person name="Brown C.T."/>
            <person name="Hug L.A."/>
            <person name="Sharon I."/>
            <person name="Castelle C.J."/>
            <person name="Probst A.J."/>
            <person name="Thomas B.C."/>
            <person name="Singh A."/>
            <person name="Wilkins M.J."/>
            <person name="Karaoz U."/>
            <person name="Brodie E.L."/>
            <person name="Williams K.H."/>
            <person name="Hubbard S.S."/>
            <person name="Banfield J.F."/>
        </authorList>
    </citation>
    <scope>NUCLEOTIDE SEQUENCE [LARGE SCALE GENOMIC DNA]</scope>
</reference>
<dbReference type="Gene3D" id="3.10.25.10">
    <property type="entry name" value="Formyl transferase, C-terminal domain"/>
    <property type="match status" value="1"/>
</dbReference>
<dbReference type="InterPro" id="IPR005793">
    <property type="entry name" value="Formyl_trans_C"/>
</dbReference>
<dbReference type="HAMAP" id="MF_00182">
    <property type="entry name" value="Formyl_trans"/>
    <property type="match status" value="1"/>
</dbReference>
<gene>
    <name evidence="8" type="primary">fmt</name>
    <name evidence="11" type="ORF">A3F25_00830</name>
</gene>
<evidence type="ECO:0000259" key="9">
    <source>
        <dbReference type="Pfam" id="PF00551"/>
    </source>
</evidence>
<dbReference type="Proteomes" id="UP000177478">
    <property type="component" value="Unassembled WGS sequence"/>
</dbReference>
<keyword evidence="6 8" id="KW-0648">Protein biosynthesis</keyword>
<proteinExistence type="inferred from homology"/>
<feature type="binding site" evidence="8">
    <location>
        <begin position="113"/>
        <end position="116"/>
    </location>
    <ligand>
        <name>(6S)-5,6,7,8-tetrahydrofolate</name>
        <dbReference type="ChEBI" id="CHEBI:57453"/>
    </ligand>
</feature>
<dbReference type="InterPro" id="IPR036477">
    <property type="entry name" value="Formyl_transf_N_sf"/>
</dbReference>
<evidence type="ECO:0000256" key="7">
    <source>
        <dbReference type="ARBA" id="ARBA00048558"/>
    </source>
</evidence>
<evidence type="ECO:0000256" key="3">
    <source>
        <dbReference type="ARBA" id="ARBA00012261"/>
    </source>
</evidence>
<name>A0A1F8G4S6_9BACT</name>
<comment type="caution">
    <text evidence="11">The sequence shown here is derived from an EMBL/GenBank/DDBJ whole genome shotgun (WGS) entry which is preliminary data.</text>
</comment>
<feature type="domain" description="Formyl transferase N-terminal" evidence="9">
    <location>
        <begin position="5"/>
        <end position="184"/>
    </location>
</feature>
<evidence type="ECO:0000256" key="1">
    <source>
        <dbReference type="ARBA" id="ARBA00002606"/>
    </source>
</evidence>
<dbReference type="EC" id="2.1.2.9" evidence="3 8"/>
<dbReference type="PANTHER" id="PTHR11138">
    <property type="entry name" value="METHIONYL-TRNA FORMYLTRANSFERASE"/>
    <property type="match status" value="1"/>
</dbReference>
<dbReference type="InterPro" id="IPR037022">
    <property type="entry name" value="Formyl_trans_C_sf"/>
</dbReference>
<sequence>MNTKKLIFFGTSDFSVPALKALATAGYEISLVVTTPDEPVGRKQLLTPPPIKTMADSLGLRAIQPKSLKKDLTIVDSLSALSPDFAVVASYGKIIPQAIIDLFPQGMINIHPSLLPKYRGPSPIQSVLLNGEKETGVCIIQLDAEVDHGAIIARQELGIMNNESCIELSERLAKVGADLLIKALPGYLSGDTKPQEQDHTQATFTKKFTSEDGKIDWQKSAEEINNQIRALNPEPGTFCLLNDEVLKIIRAIGTSEPTGESPVGSLVQQDKKLLAVTGNGILEILELQPAGKKPMSAQDFTNGYRESWPIRCYNF</sequence>
<feature type="domain" description="Formyl transferase C-terminal" evidence="10">
    <location>
        <begin position="208"/>
        <end position="305"/>
    </location>
</feature>
<dbReference type="SUPFAM" id="SSF50486">
    <property type="entry name" value="FMT C-terminal domain-like"/>
    <property type="match status" value="1"/>
</dbReference>
<dbReference type="Gene3D" id="3.40.50.170">
    <property type="entry name" value="Formyl transferase, N-terminal domain"/>
    <property type="match status" value="1"/>
</dbReference>
<evidence type="ECO:0000313" key="11">
    <source>
        <dbReference type="EMBL" id="OGN20343.1"/>
    </source>
</evidence>
<evidence type="ECO:0000259" key="10">
    <source>
        <dbReference type="Pfam" id="PF02911"/>
    </source>
</evidence>
<dbReference type="InterPro" id="IPR005794">
    <property type="entry name" value="Fmt"/>
</dbReference>
<evidence type="ECO:0000256" key="2">
    <source>
        <dbReference type="ARBA" id="ARBA00010699"/>
    </source>
</evidence>
<dbReference type="Pfam" id="PF00551">
    <property type="entry name" value="Formyl_trans_N"/>
    <property type="match status" value="1"/>
</dbReference>
<dbReference type="InterPro" id="IPR041711">
    <property type="entry name" value="Met-tRNA-FMT_N"/>
</dbReference>
<dbReference type="InterPro" id="IPR044135">
    <property type="entry name" value="Met-tRNA-FMT_C"/>
</dbReference>
<dbReference type="InterPro" id="IPR002376">
    <property type="entry name" value="Formyl_transf_N"/>
</dbReference>
<dbReference type="GO" id="GO:0005829">
    <property type="term" value="C:cytosol"/>
    <property type="evidence" value="ECO:0007669"/>
    <property type="project" value="TreeGrafter"/>
</dbReference>
<dbReference type="CDD" id="cd08646">
    <property type="entry name" value="FMT_core_Met-tRNA-FMT_N"/>
    <property type="match status" value="1"/>
</dbReference>
<dbReference type="InterPro" id="IPR011034">
    <property type="entry name" value="Formyl_transferase-like_C_sf"/>
</dbReference>
<dbReference type="CDD" id="cd08704">
    <property type="entry name" value="Met_tRNA_FMT_C"/>
    <property type="match status" value="1"/>
</dbReference>
<dbReference type="PANTHER" id="PTHR11138:SF5">
    <property type="entry name" value="METHIONYL-TRNA FORMYLTRANSFERASE, MITOCHONDRIAL"/>
    <property type="match status" value="1"/>
</dbReference>
<evidence type="ECO:0000256" key="6">
    <source>
        <dbReference type="ARBA" id="ARBA00022917"/>
    </source>
</evidence>
<dbReference type="GO" id="GO:0004479">
    <property type="term" value="F:methionyl-tRNA formyltransferase activity"/>
    <property type="evidence" value="ECO:0007669"/>
    <property type="project" value="UniProtKB-UniRule"/>
</dbReference>
<dbReference type="SUPFAM" id="SSF53328">
    <property type="entry name" value="Formyltransferase"/>
    <property type="match status" value="1"/>
</dbReference>